<dbReference type="PROSITE" id="PS51186">
    <property type="entry name" value="GNAT"/>
    <property type="match status" value="1"/>
</dbReference>
<dbReference type="Gene3D" id="3.40.630.30">
    <property type="match status" value="1"/>
</dbReference>
<sequence>MTTFREMVASDYQQVSGLWTETDHMVLREADSEQNITHYLTRNAGLSFVAIQNDVVVGAVLVGTDGRRGYLQHLAVSERCQGQGIGKQLVGLAVDALESQGIAKTHLFVVNENHSAQQFYQKLGWFPRDEVRMFSFNASDNLAI</sequence>
<dbReference type="OrthoDB" id="1821130at2"/>
<dbReference type="Pfam" id="PF00583">
    <property type="entry name" value="Acetyltransf_1"/>
    <property type="match status" value="1"/>
</dbReference>
<dbReference type="eggNOG" id="COG0456">
    <property type="taxonomic scope" value="Bacteria"/>
</dbReference>
<evidence type="ECO:0000259" key="3">
    <source>
        <dbReference type="PROSITE" id="PS51186"/>
    </source>
</evidence>
<evidence type="ECO:0000256" key="1">
    <source>
        <dbReference type="ARBA" id="ARBA00022679"/>
    </source>
</evidence>
<dbReference type="InterPro" id="IPR016181">
    <property type="entry name" value="Acyl_CoA_acyltransferase"/>
</dbReference>
<dbReference type="PANTHER" id="PTHR43877">
    <property type="entry name" value="AMINOALKYLPHOSPHONATE N-ACETYLTRANSFERASE-RELATED-RELATED"/>
    <property type="match status" value="1"/>
</dbReference>
<dbReference type="Proteomes" id="UP000006228">
    <property type="component" value="Unassembled WGS sequence"/>
</dbReference>
<accession>E8M930</accession>
<evidence type="ECO:0000313" key="4">
    <source>
        <dbReference type="EMBL" id="EGA69386.1"/>
    </source>
</evidence>
<gene>
    <name evidence="4" type="ORF">VISI1226_09409</name>
</gene>
<dbReference type="SUPFAM" id="SSF55729">
    <property type="entry name" value="Acyl-CoA N-acyltransferases (Nat)"/>
    <property type="match status" value="1"/>
</dbReference>
<name>E8M930_PHOS4</name>
<reference evidence="4 5" key="1">
    <citation type="journal article" date="2012" name="Int. J. Syst. Evol. Microbiol.">
        <title>Vibrio caribbeanicus sp. nov., isolated from the marine sponge Scleritoderma cyanea.</title>
        <authorList>
            <person name="Hoffmann M."/>
            <person name="Monday S.R."/>
            <person name="Allard M.W."/>
            <person name="Strain E.A."/>
            <person name="Whittaker P."/>
            <person name="Naum M."/>
            <person name="McCarthy P.J."/>
            <person name="Lopez J.V."/>
            <person name="Fischer M."/>
            <person name="Brown E.W."/>
        </authorList>
    </citation>
    <scope>NUCLEOTIDE SEQUENCE [LARGE SCALE GENOMIC DNA]</scope>
    <source>
        <strain evidence="5">DSMZ 21326</strain>
    </source>
</reference>
<evidence type="ECO:0000256" key="2">
    <source>
        <dbReference type="ARBA" id="ARBA00023315"/>
    </source>
</evidence>
<dbReference type="InterPro" id="IPR000182">
    <property type="entry name" value="GNAT_dom"/>
</dbReference>
<dbReference type="RefSeq" id="WP_008078379.1">
    <property type="nucleotide sequence ID" value="NZ_AEVT01000083.1"/>
</dbReference>
<dbReference type="EMBL" id="AEVT01000083">
    <property type="protein sequence ID" value="EGA69386.1"/>
    <property type="molecule type" value="Genomic_DNA"/>
</dbReference>
<keyword evidence="2" id="KW-0012">Acyltransferase</keyword>
<dbReference type="AlphaFoldDB" id="E8M930"/>
<feature type="domain" description="N-acetyltransferase" evidence="3">
    <location>
        <begin position="2"/>
        <end position="144"/>
    </location>
</feature>
<dbReference type="CDD" id="cd04301">
    <property type="entry name" value="NAT_SF"/>
    <property type="match status" value="1"/>
</dbReference>
<dbReference type="GO" id="GO:0016747">
    <property type="term" value="F:acyltransferase activity, transferring groups other than amino-acyl groups"/>
    <property type="evidence" value="ECO:0007669"/>
    <property type="project" value="InterPro"/>
</dbReference>
<dbReference type="InterPro" id="IPR050832">
    <property type="entry name" value="Bact_Acetyltransf"/>
</dbReference>
<keyword evidence="1 4" id="KW-0808">Transferase</keyword>
<organism evidence="4 5">
    <name type="scientific">Vibrio sinaloensis DSM 21326</name>
    <dbReference type="NCBI Taxonomy" id="945550"/>
    <lineage>
        <taxon>Bacteria</taxon>
        <taxon>Pseudomonadati</taxon>
        <taxon>Pseudomonadota</taxon>
        <taxon>Gammaproteobacteria</taxon>
        <taxon>Vibrionales</taxon>
        <taxon>Vibrionaceae</taxon>
        <taxon>Vibrio</taxon>
        <taxon>Vibrio oreintalis group</taxon>
    </lineage>
</organism>
<comment type="caution">
    <text evidence="4">The sequence shown here is derived from an EMBL/GenBank/DDBJ whole genome shotgun (WGS) entry which is preliminary data.</text>
</comment>
<dbReference type="GeneID" id="95570084"/>
<protein>
    <submittedName>
        <fullName evidence="4">Acetyltransferase</fullName>
    </submittedName>
</protein>
<proteinExistence type="predicted"/>
<evidence type="ECO:0000313" key="5">
    <source>
        <dbReference type="Proteomes" id="UP000006228"/>
    </source>
</evidence>